<evidence type="ECO:0000313" key="3">
    <source>
        <dbReference type="Proteomes" id="UP000623010"/>
    </source>
</evidence>
<proteinExistence type="predicted"/>
<reference evidence="2" key="1">
    <citation type="journal article" date="2014" name="Int. J. Syst. Evol. Microbiol.">
        <title>Complete genome sequence of Corynebacterium casei LMG S-19264T (=DSM 44701T), isolated from a smear-ripened cheese.</title>
        <authorList>
            <consortium name="US DOE Joint Genome Institute (JGI-PGF)"/>
            <person name="Walter F."/>
            <person name="Albersmeier A."/>
            <person name="Kalinowski J."/>
            <person name="Ruckert C."/>
        </authorList>
    </citation>
    <scope>NUCLEOTIDE SEQUENCE</scope>
    <source>
        <strain evidence="2">JCM 5016</strain>
    </source>
</reference>
<feature type="compositionally biased region" description="Low complexity" evidence="1">
    <location>
        <begin position="36"/>
        <end position="47"/>
    </location>
</feature>
<comment type="caution">
    <text evidence="2">The sequence shown here is derived from an EMBL/GenBank/DDBJ whole genome shotgun (WGS) entry which is preliminary data.</text>
</comment>
<dbReference type="EMBL" id="BMWH01000011">
    <property type="protein sequence ID" value="GGZ90474.1"/>
    <property type="molecule type" value="Genomic_DNA"/>
</dbReference>
<organism evidence="2 3">
    <name type="scientific">Streptomyces echinoruber</name>
    <dbReference type="NCBI Taxonomy" id="68898"/>
    <lineage>
        <taxon>Bacteria</taxon>
        <taxon>Bacillati</taxon>
        <taxon>Actinomycetota</taxon>
        <taxon>Actinomycetes</taxon>
        <taxon>Kitasatosporales</taxon>
        <taxon>Streptomycetaceae</taxon>
        <taxon>Streptomyces</taxon>
    </lineage>
</organism>
<dbReference type="Proteomes" id="UP000623010">
    <property type="component" value="Unassembled WGS sequence"/>
</dbReference>
<evidence type="ECO:0000313" key="2">
    <source>
        <dbReference type="EMBL" id="GGZ90474.1"/>
    </source>
</evidence>
<accession>A0A918VEB1</accession>
<keyword evidence="3" id="KW-1185">Reference proteome</keyword>
<name>A0A918VEB1_9ACTN</name>
<gene>
    <name evidence="2" type="ORF">GCM10010389_31000</name>
</gene>
<reference evidence="2" key="2">
    <citation type="submission" date="2020-09" db="EMBL/GenBank/DDBJ databases">
        <authorList>
            <person name="Sun Q."/>
            <person name="Ohkuma M."/>
        </authorList>
    </citation>
    <scope>NUCLEOTIDE SEQUENCE</scope>
    <source>
        <strain evidence="2">JCM 5016</strain>
    </source>
</reference>
<sequence>MVDADSLLVGSVVSVLDADADSDVDSDTDAVGESLGDSSANAAGADSASGAMAAVMAAAARARRSFMKTSGSPAYCCVAVRALKEASACGARLWPLGRQV</sequence>
<protein>
    <submittedName>
        <fullName evidence="2">Uncharacterized protein</fullName>
    </submittedName>
</protein>
<feature type="region of interest" description="Disordered" evidence="1">
    <location>
        <begin position="22"/>
        <end position="47"/>
    </location>
</feature>
<dbReference type="AlphaFoldDB" id="A0A918VEB1"/>
<evidence type="ECO:0000256" key="1">
    <source>
        <dbReference type="SAM" id="MobiDB-lite"/>
    </source>
</evidence>